<evidence type="ECO:0000256" key="3">
    <source>
        <dbReference type="ARBA" id="ARBA00022989"/>
    </source>
</evidence>
<dbReference type="InterPro" id="IPR052165">
    <property type="entry name" value="Membrane_assoc_protease"/>
</dbReference>
<proteinExistence type="predicted"/>
<dbReference type="Pfam" id="PF01957">
    <property type="entry name" value="NfeD"/>
    <property type="match status" value="1"/>
</dbReference>
<organism evidence="7 8">
    <name type="scientific">Caloramator mitchellensis</name>
    <dbReference type="NCBI Taxonomy" id="908809"/>
    <lineage>
        <taxon>Bacteria</taxon>
        <taxon>Bacillati</taxon>
        <taxon>Bacillota</taxon>
        <taxon>Clostridia</taxon>
        <taxon>Eubacteriales</taxon>
        <taxon>Clostridiaceae</taxon>
        <taxon>Caloramator</taxon>
    </lineage>
</organism>
<comment type="subcellular location">
    <subcellularLocation>
        <location evidence="1">Membrane</location>
        <topology evidence="1">Multi-pass membrane protein</topology>
    </subcellularLocation>
</comment>
<dbReference type="InterPro" id="IPR012340">
    <property type="entry name" value="NA-bd_OB-fold"/>
</dbReference>
<name>A0A0R3JT75_CALMK</name>
<dbReference type="Proteomes" id="UP000052015">
    <property type="component" value="Unassembled WGS sequence"/>
</dbReference>
<evidence type="ECO:0000313" key="8">
    <source>
        <dbReference type="Proteomes" id="UP000052015"/>
    </source>
</evidence>
<evidence type="ECO:0000256" key="2">
    <source>
        <dbReference type="ARBA" id="ARBA00022692"/>
    </source>
</evidence>
<dbReference type="OrthoDB" id="1726749at2"/>
<comment type="caution">
    <text evidence="7">The sequence shown here is derived from an EMBL/GenBank/DDBJ whole genome shotgun (WGS) entry which is preliminary data.</text>
</comment>
<dbReference type="EMBL" id="LKHP01000007">
    <property type="protein sequence ID" value="KRQ86723.1"/>
    <property type="molecule type" value="Genomic_DNA"/>
</dbReference>
<gene>
    <name evidence="7" type="ORF">ABG79_01475</name>
</gene>
<dbReference type="AlphaFoldDB" id="A0A0R3JT75"/>
<keyword evidence="4 5" id="KW-0472">Membrane</keyword>
<evidence type="ECO:0000256" key="4">
    <source>
        <dbReference type="ARBA" id="ARBA00023136"/>
    </source>
</evidence>
<feature type="transmembrane region" description="Helical" evidence="5">
    <location>
        <begin position="44"/>
        <end position="68"/>
    </location>
</feature>
<accession>A0A0R3JT75</accession>
<feature type="domain" description="NfeD-like C-terminal" evidence="6">
    <location>
        <begin position="84"/>
        <end position="139"/>
    </location>
</feature>
<feature type="transmembrane region" description="Helical" evidence="5">
    <location>
        <begin position="5"/>
        <end position="38"/>
    </location>
</feature>
<evidence type="ECO:0000256" key="5">
    <source>
        <dbReference type="SAM" id="Phobius"/>
    </source>
</evidence>
<keyword evidence="2 5" id="KW-0812">Transmembrane</keyword>
<dbReference type="GO" id="GO:0005886">
    <property type="term" value="C:plasma membrane"/>
    <property type="evidence" value="ECO:0007669"/>
    <property type="project" value="TreeGrafter"/>
</dbReference>
<evidence type="ECO:0000256" key="1">
    <source>
        <dbReference type="ARBA" id="ARBA00004141"/>
    </source>
</evidence>
<evidence type="ECO:0000259" key="6">
    <source>
        <dbReference type="Pfam" id="PF01957"/>
    </source>
</evidence>
<dbReference type="SUPFAM" id="SSF141322">
    <property type="entry name" value="NfeD domain-like"/>
    <property type="match status" value="1"/>
</dbReference>
<dbReference type="STRING" id="908809.ABG79_01475"/>
<sequence>MGLLFLWIAVAIAGIIADIVTSGYVFFVFTVGSIFAIISGMFGAAYAVQIIVFLIVSAATFGVSYPIIKRTIKQTVNKTLRMEEEYIGRELVADEDIADKALVKIEGIYWTVKNLNGVIKKGDKIKIVGIEGNKILVEKVEGGI</sequence>
<reference evidence="7 8" key="1">
    <citation type="submission" date="2015-09" db="EMBL/GenBank/DDBJ databases">
        <title>Draft genome sequence of a Caloramator mitchellensis, a moderate thermophile from the Great Artesian Basin of Australia.</title>
        <authorList>
            <person name="Patel B.K."/>
        </authorList>
    </citation>
    <scope>NUCLEOTIDE SEQUENCE [LARGE SCALE GENOMIC DNA]</scope>
    <source>
        <strain evidence="7 8">VF08</strain>
    </source>
</reference>
<dbReference type="Gene3D" id="2.40.50.140">
    <property type="entry name" value="Nucleic acid-binding proteins"/>
    <property type="match status" value="1"/>
</dbReference>
<dbReference type="InterPro" id="IPR002810">
    <property type="entry name" value="NfeD-like_C"/>
</dbReference>
<protein>
    <recommendedName>
        <fullName evidence="6">NfeD-like C-terminal domain-containing protein</fullName>
    </recommendedName>
</protein>
<keyword evidence="8" id="KW-1185">Reference proteome</keyword>
<dbReference type="RefSeq" id="WP_057978656.1">
    <property type="nucleotide sequence ID" value="NZ_LKHP01000007.1"/>
</dbReference>
<evidence type="ECO:0000313" key="7">
    <source>
        <dbReference type="EMBL" id="KRQ86723.1"/>
    </source>
</evidence>
<keyword evidence="3 5" id="KW-1133">Transmembrane helix</keyword>
<dbReference type="PANTHER" id="PTHR33507:SF3">
    <property type="entry name" value="INNER MEMBRANE PROTEIN YBBJ"/>
    <property type="match status" value="1"/>
</dbReference>
<dbReference type="PANTHER" id="PTHR33507">
    <property type="entry name" value="INNER MEMBRANE PROTEIN YBBJ"/>
    <property type="match status" value="1"/>
</dbReference>